<dbReference type="PANTHER" id="PTHR21197">
    <property type="entry name" value="UDP-GALACTOPYRANOSE MUTASE"/>
    <property type="match status" value="1"/>
</dbReference>
<dbReference type="AlphaFoldDB" id="A0A6C0EAA6"/>
<dbReference type="EMBL" id="MN739743">
    <property type="protein sequence ID" value="QHT24325.1"/>
    <property type="molecule type" value="Genomic_DNA"/>
</dbReference>
<keyword evidence="3" id="KW-0285">Flavoprotein</keyword>
<dbReference type="GO" id="GO:0050660">
    <property type="term" value="F:flavin adenine dinucleotide binding"/>
    <property type="evidence" value="ECO:0007669"/>
    <property type="project" value="TreeGrafter"/>
</dbReference>
<evidence type="ECO:0000313" key="7">
    <source>
        <dbReference type="EMBL" id="QHT24325.1"/>
    </source>
</evidence>
<dbReference type="Gene3D" id="3.40.50.720">
    <property type="entry name" value="NAD(P)-binding Rossmann-like Domain"/>
    <property type="match status" value="3"/>
</dbReference>
<comment type="cofactor">
    <cofactor evidence="1">
        <name>FAD</name>
        <dbReference type="ChEBI" id="CHEBI:57692"/>
    </cofactor>
</comment>
<proteinExistence type="inferred from homology"/>
<evidence type="ECO:0000259" key="6">
    <source>
        <dbReference type="Pfam" id="PF03275"/>
    </source>
</evidence>
<keyword evidence="4" id="KW-0274">FAD</keyword>
<organism evidence="7">
    <name type="scientific">viral metagenome</name>
    <dbReference type="NCBI Taxonomy" id="1070528"/>
    <lineage>
        <taxon>unclassified sequences</taxon>
        <taxon>metagenomes</taxon>
        <taxon>organismal metagenomes</taxon>
    </lineage>
</organism>
<dbReference type="SUPFAM" id="SSF54373">
    <property type="entry name" value="FAD-linked reductases, C-terminal domain"/>
    <property type="match status" value="1"/>
</dbReference>
<evidence type="ECO:0000256" key="2">
    <source>
        <dbReference type="ARBA" id="ARBA00009321"/>
    </source>
</evidence>
<evidence type="ECO:0000256" key="5">
    <source>
        <dbReference type="ARBA" id="ARBA00023235"/>
    </source>
</evidence>
<comment type="similarity">
    <text evidence="2">Belongs to the UDP-galactopyranose/dTDP-fucopyranose mutase family.</text>
</comment>
<dbReference type="InterPro" id="IPR015899">
    <property type="entry name" value="UDP-GalPyranose_mutase_C"/>
</dbReference>
<accession>A0A6C0EAA6</accession>
<reference evidence="7" key="1">
    <citation type="journal article" date="2020" name="Nature">
        <title>Giant virus diversity and host interactions through global metagenomics.</title>
        <authorList>
            <person name="Schulz F."/>
            <person name="Roux S."/>
            <person name="Paez-Espino D."/>
            <person name="Jungbluth S."/>
            <person name="Walsh D.A."/>
            <person name="Denef V.J."/>
            <person name="McMahon K.D."/>
            <person name="Konstantinidis K.T."/>
            <person name="Eloe-Fadrosh E.A."/>
            <person name="Kyrpides N.C."/>
            <person name="Woyke T."/>
        </authorList>
    </citation>
    <scope>NUCLEOTIDE SEQUENCE</scope>
    <source>
        <strain evidence="7">GVMAG-M-3300023179-138</strain>
    </source>
</reference>
<dbReference type="NCBIfam" id="TIGR00031">
    <property type="entry name" value="UDP-GALP_mutase"/>
    <property type="match status" value="1"/>
</dbReference>
<dbReference type="Pfam" id="PF13450">
    <property type="entry name" value="NAD_binding_8"/>
    <property type="match status" value="1"/>
</dbReference>
<keyword evidence="5" id="KW-0413">Isomerase</keyword>
<sequence length="363" mass="41384">MSKILIVGAGLSGCTLAEQLAARGHTITIIEKRDHIGGNCYDYRNEHGILMNKYGAHLFHTNSARVRAYVERFAEWVPWKHTVIGRIGDTHFPIPVNIDTVNTLCGTTIRTEDEMKTWLAANTTAAAHSNSEEVALSRVGPELYQKIFKDYTYKQWAKYPAELDASVLARIPVRTTHDPYYFSDEFQALPKDGYTAFIANMIRDPHITVQLNTEYTHAMRADYDYVFFSGPIDQFYAAAGYPRLEYRSIRFEIEHLDTDQFQPNSVVNYPSATEPFTRIVEYKHFLNQVVPGKTTIVREYTTADGDPYYPVPTAANQETFALYRNLAAAEKKIFFVGRLANYKYYNMDAAILAALEMADSFTH</sequence>
<dbReference type="SUPFAM" id="SSF51971">
    <property type="entry name" value="Nucleotide-binding domain"/>
    <property type="match status" value="1"/>
</dbReference>
<dbReference type="PANTHER" id="PTHR21197:SF0">
    <property type="entry name" value="UDP-GALACTOPYRANOSE MUTASE"/>
    <property type="match status" value="1"/>
</dbReference>
<feature type="domain" description="UDP-galactopyranose mutase C-terminal" evidence="6">
    <location>
        <begin position="146"/>
        <end position="344"/>
    </location>
</feature>
<evidence type="ECO:0000256" key="3">
    <source>
        <dbReference type="ARBA" id="ARBA00022630"/>
    </source>
</evidence>
<dbReference type="InterPro" id="IPR004379">
    <property type="entry name" value="UDP-GALP_mutase"/>
</dbReference>
<dbReference type="GO" id="GO:0008767">
    <property type="term" value="F:UDP-galactopyranose mutase activity"/>
    <property type="evidence" value="ECO:0007669"/>
    <property type="project" value="InterPro"/>
</dbReference>
<evidence type="ECO:0000256" key="1">
    <source>
        <dbReference type="ARBA" id="ARBA00001974"/>
    </source>
</evidence>
<evidence type="ECO:0000256" key="4">
    <source>
        <dbReference type="ARBA" id="ARBA00022827"/>
    </source>
</evidence>
<dbReference type="Pfam" id="PF03275">
    <property type="entry name" value="GLF"/>
    <property type="match status" value="1"/>
</dbReference>
<dbReference type="GO" id="GO:0005829">
    <property type="term" value="C:cytosol"/>
    <property type="evidence" value="ECO:0007669"/>
    <property type="project" value="TreeGrafter"/>
</dbReference>
<protein>
    <recommendedName>
        <fullName evidence="6">UDP-galactopyranose mutase C-terminal domain-containing protein</fullName>
    </recommendedName>
</protein>
<name>A0A6C0EAA6_9ZZZZ</name>